<comment type="catalytic activity">
    <reaction evidence="12">
        <text>alpha-D-glucosamine 1-phosphate + acetyl-CoA = N-acetyl-alpha-D-glucosamine 1-phosphate + CoA + H(+)</text>
        <dbReference type="Rhea" id="RHEA:13725"/>
        <dbReference type="ChEBI" id="CHEBI:15378"/>
        <dbReference type="ChEBI" id="CHEBI:57287"/>
        <dbReference type="ChEBI" id="CHEBI:57288"/>
        <dbReference type="ChEBI" id="CHEBI:57776"/>
        <dbReference type="ChEBI" id="CHEBI:58516"/>
        <dbReference type="EC" id="2.3.1.157"/>
    </reaction>
</comment>
<dbReference type="EMBL" id="MT631380">
    <property type="protein sequence ID" value="QNO49450.1"/>
    <property type="molecule type" value="Genomic_DNA"/>
</dbReference>
<protein>
    <recommendedName>
        <fullName evidence="7">Bifunctional protein GlmU</fullName>
        <ecNumber evidence="5">2.3.1.157</ecNumber>
        <ecNumber evidence="6">2.7.7.23</ecNumber>
    </recommendedName>
</protein>
<dbReference type="CDD" id="cd04181">
    <property type="entry name" value="NTP_transferase"/>
    <property type="match status" value="1"/>
</dbReference>
<feature type="domain" description="Mannose-1-phosphate guanyltransferase C-terminal" evidence="15">
    <location>
        <begin position="266"/>
        <end position="338"/>
    </location>
</feature>
<evidence type="ECO:0000256" key="1">
    <source>
        <dbReference type="ARBA" id="ARBA00005166"/>
    </source>
</evidence>
<dbReference type="NCBIfam" id="TIGR03992">
    <property type="entry name" value="Arch_glmU"/>
    <property type="match status" value="1"/>
</dbReference>
<dbReference type="Pfam" id="PF25087">
    <property type="entry name" value="GMPPB_C"/>
    <property type="match status" value="1"/>
</dbReference>
<evidence type="ECO:0000259" key="14">
    <source>
        <dbReference type="Pfam" id="PF00483"/>
    </source>
</evidence>
<dbReference type="PANTHER" id="PTHR43584">
    <property type="entry name" value="NUCLEOTIDYL TRANSFERASE"/>
    <property type="match status" value="1"/>
</dbReference>
<dbReference type="InterPro" id="IPR023915">
    <property type="entry name" value="Bifunctiontional_GlmU_arc-type"/>
</dbReference>
<evidence type="ECO:0000313" key="16">
    <source>
        <dbReference type="EMBL" id="QNO49450.1"/>
    </source>
</evidence>
<evidence type="ECO:0000259" key="15">
    <source>
        <dbReference type="Pfam" id="PF25087"/>
    </source>
</evidence>
<gene>
    <name evidence="16" type="primary">glmU_2</name>
    <name evidence="16" type="ORF">OCBBGKCP_00007</name>
</gene>
<dbReference type="EC" id="2.7.7.23" evidence="6"/>
<keyword evidence="11" id="KW-0012">Acyltransferase</keyword>
<feature type="domain" description="Nucleotidyl transferase" evidence="14">
    <location>
        <begin position="2"/>
        <end position="217"/>
    </location>
</feature>
<evidence type="ECO:0000256" key="13">
    <source>
        <dbReference type="ARBA" id="ARBA00048493"/>
    </source>
</evidence>
<comment type="pathway">
    <text evidence="2">Nucleotide-sugar biosynthesis; UDP-N-acetyl-alpha-D-glucosamine biosynthesis; UDP-N-acetyl-alpha-D-glucosamine from N-acetyl-alpha-D-glucosamine 1-phosphate: step 1/1.</text>
</comment>
<evidence type="ECO:0000256" key="10">
    <source>
        <dbReference type="ARBA" id="ARBA00023268"/>
    </source>
</evidence>
<evidence type="ECO:0000256" key="11">
    <source>
        <dbReference type="ARBA" id="ARBA00023315"/>
    </source>
</evidence>
<sequence>MKAVILAAGEGVRCRPLTLTRSKVMLPVANKPTVEYVVRALHDSGIRDVVMVVGYAKERIMNYFGNGKDFGVNIQYAEQKQQLGTAHTIKQVKDLVEGEFLVLNGDNLVSEETITDLTEKHTEGVSILTAARADATGYALVEERDGKVLKIIEGLTLKGVCNVNTGIYIFGQEIFDAIEETLKSELGEFGITDSIQRMVDAGYGVHAYRTDHTWMDVIHSWNLLGVNARVLEDIYESVHETAEVDGKIKGRVVVGSDSIIGTGSYIKGPVTIGRDCEIGPNVVIAPSTSIGDNVTIEPFTYIRNSVILDNTYIGSGSTIQNSIIGENNLIESHFITESGKNMMIGMEGILHHADELGTVLGDGNRVGCNVSTAAGTLIGTECRIETGAVIRKQIPPHALVM</sequence>
<organism evidence="16">
    <name type="scientific">Candidatus Methanogaster sp. ANME-2c ERB4</name>
    <dbReference type="NCBI Taxonomy" id="2759911"/>
    <lineage>
        <taxon>Archaea</taxon>
        <taxon>Methanobacteriati</taxon>
        <taxon>Methanobacteriota</taxon>
        <taxon>Stenosarchaea group</taxon>
        <taxon>Methanomicrobia</taxon>
        <taxon>Methanosarcinales</taxon>
        <taxon>ANME-2 cluster</taxon>
        <taxon>Candidatus Methanogasteraceae</taxon>
        <taxon>Candidatus Methanogaster</taxon>
    </lineage>
</organism>
<comment type="catalytic activity">
    <reaction evidence="13">
        <text>N-acetyl-alpha-D-glucosamine 1-phosphate + UTP + H(+) = UDP-N-acetyl-alpha-D-glucosamine + diphosphate</text>
        <dbReference type="Rhea" id="RHEA:13509"/>
        <dbReference type="ChEBI" id="CHEBI:15378"/>
        <dbReference type="ChEBI" id="CHEBI:33019"/>
        <dbReference type="ChEBI" id="CHEBI:46398"/>
        <dbReference type="ChEBI" id="CHEBI:57705"/>
        <dbReference type="ChEBI" id="CHEBI:57776"/>
        <dbReference type="EC" id="2.7.7.23"/>
    </reaction>
</comment>
<comment type="similarity">
    <text evidence="4">In the N-terminal section; belongs to the N-acetylglucosamine-1-phosphate uridyltransferase family.</text>
</comment>
<dbReference type="SUPFAM" id="SSF53448">
    <property type="entry name" value="Nucleotide-diphospho-sugar transferases"/>
    <property type="match status" value="1"/>
</dbReference>
<evidence type="ECO:0000256" key="12">
    <source>
        <dbReference type="ARBA" id="ARBA00048247"/>
    </source>
</evidence>
<dbReference type="PANTHER" id="PTHR43584:SF8">
    <property type="entry name" value="N-ACETYLMURAMATE ALPHA-1-PHOSPHATE URIDYLYLTRANSFERASE"/>
    <property type="match status" value="1"/>
</dbReference>
<dbReference type="Gene3D" id="3.90.550.10">
    <property type="entry name" value="Spore Coat Polysaccharide Biosynthesis Protein SpsA, Chain A"/>
    <property type="match status" value="1"/>
</dbReference>
<keyword evidence="9" id="KW-0548">Nucleotidyltransferase</keyword>
<dbReference type="GO" id="GO:0019134">
    <property type="term" value="F:glucosamine-1-phosphate N-acetyltransferase activity"/>
    <property type="evidence" value="ECO:0007669"/>
    <property type="project" value="UniProtKB-EC"/>
</dbReference>
<comment type="similarity">
    <text evidence="3">In the C-terminal section; belongs to the transferase hexapeptide repeat family.</text>
</comment>
<dbReference type="InterPro" id="IPR011004">
    <property type="entry name" value="Trimer_LpxA-like_sf"/>
</dbReference>
<comment type="pathway">
    <text evidence="1">Nucleotide-sugar biosynthesis; UDP-N-acetyl-alpha-D-glucosamine biosynthesis; N-acetyl-alpha-D-glucosamine 1-phosphate from alpha-D-glucosamine 6-phosphate (route II): step 2/2.</text>
</comment>
<accession>A0A7G9YN66</accession>
<evidence type="ECO:0000256" key="2">
    <source>
        <dbReference type="ARBA" id="ARBA00005208"/>
    </source>
</evidence>
<evidence type="ECO:0000256" key="9">
    <source>
        <dbReference type="ARBA" id="ARBA00022695"/>
    </source>
</evidence>
<evidence type="ECO:0000256" key="6">
    <source>
        <dbReference type="ARBA" id="ARBA00012457"/>
    </source>
</evidence>
<evidence type="ECO:0000256" key="3">
    <source>
        <dbReference type="ARBA" id="ARBA00007707"/>
    </source>
</evidence>
<dbReference type="UniPathway" id="UPA00113">
    <property type="reaction ID" value="UER00532"/>
</dbReference>
<dbReference type="EC" id="2.3.1.157" evidence="5"/>
<dbReference type="SUPFAM" id="SSF51161">
    <property type="entry name" value="Trimeric LpxA-like enzymes"/>
    <property type="match status" value="1"/>
</dbReference>
<dbReference type="InterPro" id="IPR005835">
    <property type="entry name" value="NTP_transferase_dom"/>
</dbReference>
<reference evidence="16" key="1">
    <citation type="submission" date="2020-06" db="EMBL/GenBank/DDBJ databases">
        <title>Unique genomic features of the anaerobic methanotrophic archaea.</title>
        <authorList>
            <person name="Chadwick G.L."/>
            <person name="Skennerton C.T."/>
            <person name="Laso-Perez R."/>
            <person name="Leu A.O."/>
            <person name="Speth D.R."/>
            <person name="Yu H."/>
            <person name="Morgan-Lang C."/>
            <person name="Hatzenpichler R."/>
            <person name="Goudeau D."/>
            <person name="Malmstrom R."/>
            <person name="Brazelton W.J."/>
            <person name="Woyke T."/>
            <person name="Hallam S.J."/>
            <person name="Tyson G.W."/>
            <person name="Wegener G."/>
            <person name="Boetius A."/>
            <person name="Orphan V."/>
        </authorList>
    </citation>
    <scope>NUCLEOTIDE SEQUENCE</scope>
</reference>
<dbReference type="InterPro" id="IPR029044">
    <property type="entry name" value="Nucleotide-diphossugar_trans"/>
</dbReference>
<dbReference type="Pfam" id="PF00483">
    <property type="entry name" value="NTP_transferase"/>
    <property type="match status" value="1"/>
</dbReference>
<evidence type="ECO:0000256" key="8">
    <source>
        <dbReference type="ARBA" id="ARBA00022679"/>
    </source>
</evidence>
<dbReference type="AlphaFoldDB" id="A0A7G9YN66"/>
<evidence type="ECO:0000256" key="7">
    <source>
        <dbReference type="ARBA" id="ARBA00013414"/>
    </source>
</evidence>
<dbReference type="InterPro" id="IPR050065">
    <property type="entry name" value="GlmU-like"/>
</dbReference>
<evidence type="ECO:0000256" key="4">
    <source>
        <dbReference type="ARBA" id="ARBA00007947"/>
    </source>
</evidence>
<name>A0A7G9YN66_9EURY</name>
<dbReference type="GO" id="GO:0003977">
    <property type="term" value="F:UDP-N-acetylglucosamine diphosphorylase activity"/>
    <property type="evidence" value="ECO:0007669"/>
    <property type="project" value="UniProtKB-EC"/>
</dbReference>
<proteinExistence type="inferred from homology"/>
<evidence type="ECO:0000256" key="5">
    <source>
        <dbReference type="ARBA" id="ARBA00012225"/>
    </source>
</evidence>
<keyword evidence="8" id="KW-0808">Transferase</keyword>
<keyword evidence="10" id="KW-0511">Multifunctional enzyme</keyword>
<dbReference type="GO" id="GO:0006048">
    <property type="term" value="P:UDP-N-acetylglucosamine biosynthetic process"/>
    <property type="evidence" value="ECO:0007669"/>
    <property type="project" value="UniProtKB-UniPathway"/>
</dbReference>
<dbReference type="InterPro" id="IPR056729">
    <property type="entry name" value="GMPPB_C"/>
</dbReference>
<dbReference type="Gene3D" id="2.160.10.10">
    <property type="entry name" value="Hexapeptide repeat proteins"/>
    <property type="match status" value="1"/>
</dbReference>